<accession>A0A0R2UBD1</accession>
<sequence>MRIILLANRDLPSHLALSHLVRQLGGHELSIFISEKVGSDYRLPSPLMALQSFELELLQDGRASFEQLAKTAGGSLQGFVDIDNKVNGKAGIERIKVSQPDLIISVRFGLIIGQDIINIPRYGVINLHSGVLPNYRGVMATFRAMLNGDADIGSTLHFIQDSGIDTGDTISVATIPLESQSSYLFNVLSLYGGGVKQIVNAVRSYSDSTTLRSYPQRGTPGYFTFPSLTELNRFSDQGHKLFDPQERAKINRLYT</sequence>
<dbReference type="InterPro" id="IPR002376">
    <property type="entry name" value="Formyl_transf_N"/>
</dbReference>
<protein>
    <recommendedName>
        <fullName evidence="1">Formyl transferase N-terminal domain-containing protein</fullName>
    </recommendedName>
</protein>
<dbReference type="GO" id="GO:0004479">
    <property type="term" value="F:methionyl-tRNA formyltransferase activity"/>
    <property type="evidence" value="ECO:0007669"/>
    <property type="project" value="TreeGrafter"/>
</dbReference>
<dbReference type="SUPFAM" id="SSF53328">
    <property type="entry name" value="Formyltransferase"/>
    <property type="match status" value="1"/>
</dbReference>
<feature type="domain" description="Formyl transferase N-terminal" evidence="1">
    <location>
        <begin position="91"/>
        <end position="177"/>
    </location>
</feature>
<dbReference type="PANTHER" id="PTHR11138">
    <property type="entry name" value="METHIONYL-TRNA FORMYLTRANSFERASE"/>
    <property type="match status" value="1"/>
</dbReference>
<dbReference type="AlphaFoldDB" id="A0A0R2UBD1"/>
<name>A0A0R2UBD1_9GAMM</name>
<dbReference type="Pfam" id="PF00551">
    <property type="entry name" value="Formyl_trans_N"/>
    <property type="match status" value="1"/>
</dbReference>
<organism evidence="2 3">
    <name type="scientific">SAR92 bacterium BACL26 MAG-121220-bin70</name>
    <dbReference type="NCBI Taxonomy" id="1655626"/>
    <lineage>
        <taxon>Bacteria</taxon>
        <taxon>Pseudomonadati</taxon>
        <taxon>Pseudomonadota</taxon>
        <taxon>Gammaproteobacteria</taxon>
        <taxon>Cellvibrionales</taxon>
        <taxon>Porticoccaceae</taxon>
        <taxon>SAR92 clade</taxon>
    </lineage>
</organism>
<evidence type="ECO:0000259" key="1">
    <source>
        <dbReference type="Pfam" id="PF00551"/>
    </source>
</evidence>
<dbReference type="EMBL" id="LICA01000110">
    <property type="protein sequence ID" value="KRO95074.1"/>
    <property type="molecule type" value="Genomic_DNA"/>
</dbReference>
<dbReference type="Gene3D" id="3.40.50.12230">
    <property type="match status" value="1"/>
</dbReference>
<evidence type="ECO:0000313" key="2">
    <source>
        <dbReference type="EMBL" id="KRO95074.1"/>
    </source>
</evidence>
<evidence type="ECO:0000313" key="3">
    <source>
        <dbReference type="Proteomes" id="UP000051213"/>
    </source>
</evidence>
<reference evidence="2 3" key="1">
    <citation type="submission" date="2015-10" db="EMBL/GenBank/DDBJ databases">
        <title>Metagenome-Assembled Genomes uncover a global brackish microbiome.</title>
        <authorList>
            <person name="Hugerth L.W."/>
            <person name="Larsson J."/>
            <person name="Alneberg J."/>
            <person name="Lindh M.V."/>
            <person name="Legrand C."/>
            <person name="Pinhassi J."/>
            <person name="Andersson A.F."/>
        </authorList>
    </citation>
    <scope>NUCLEOTIDE SEQUENCE [LARGE SCALE GENOMIC DNA]</scope>
    <source>
        <strain evidence="2">BACL26 MAG-121220-bin70</strain>
    </source>
</reference>
<dbReference type="InterPro" id="IPR036477">
    <property type="entry name" value="Formyl_transf_N_sf"/>
</dbReference>
<gene>
    <name evidence="2" type="ORF">ABS24_02745</name>
</gene>
<proteinExistence type="predicted"/>
<dbReference type="CDD" id="cd08653">
    <property type="entry name" value="FMT_core_like_3"/>
    <property type="match status" value="1"/>
</dbReference>
<dbReference type="GO" id="GO:0005829">
    <property type="term" value="C:cytosol"/>
    <property type="evidence" value="ECO:0007669"/>
    <property type="project" value="TreeGrafter"/>
</dbReference>
<dbReference type="Proteomes" id="UP000051213">
    <property type="component" value="Unassembled WGS sequence"/>
</dbReference>
<dbReference type="PANTHER" id="PTHR11138:SF5">
    <property type="entry name" value="METHIONYL-TRNA FORMYLTRANSFERASE, MITOCHONDRIAL"/>
    <property type="match status" value="1"/>
</dbReference>
<comment type="caution">
    <text evidence="2">The sequence shown here is derived from an EMBL/GenBank/DDBJ whole genome shotgun (WGS) entry which is preliminary data.</text>
</comment>